<protein>
    <submittedName>
        <fullName evidence="1">Uncharacterized protein</fullName>
    </submittedName>
</protein>
<dbReference type="EMBL" id="CP036317">
    <property type="protein sequence ID" value="QDV21441.1"/>
    <property type="molecule type" value="Genomic_DNA"/>
</dbReference>
<reference evidence="1 2" key="1">
    <citation type="submission" date="2019-02" db="EMBL/GenBank/DDBJ databases">
        <title>Deep-cultivation of Planctomycetes and their phenomic and genomic characterization uncovers novel biology.</title>
        <authorList>
            <person name="Wiegand S."/>
            <person name="Jogler M."/>
            <person name="Boedeker C."/>
            <person name="Pinto D."/>
            <person name="Vollmers J."/>
            <person name="Rivas-Marin E."/>
            <person name="Kohn T."/>
            <person name="Peeters S.H."/>
            <person name="Heuer A."/>
            <person name="Rast P."/>
            <person name="Oberbeckmann S."/>
            <person name="Bunk B."/>
            <person name="Jeske O."/>
            <person name="Meyerdierks A."/>
            <person name="Storesund J.E."/>
            <person name="Kallscheuer N."/>
            <person name="Luecker S."/>
            <person name="Lage O.M."/>
            <person name="Pohl T."/>
            <person name="Merkel B.J."/>
            <person name="Hornburger P."/>
            <person name="Mueller R.-W."/>
            <person name="Bruemmer F."/>
            <person name="Labrenz M."/>
            <person name="Spormann A.M."/>
            <person name="Op den Camp H."/>
            <person name="Overmann J."/>
            <person name="Amann R."/>
            <person name="Jetten M.S.M."/>
            <person name="Mascher T."/>
            <person name="Medema M.H."/>
            <person name="Devos D.P."/>
            <person name="Kaster A.-K."/>
            <person name="Ovreas L."/>
            <person name="Rohde M."/>
            <person name="Galperin M.Y."/>
            <person name="Jogler C."/>
        </authorList>
    </citation>
    <scope>NUCLEOTIDE SEQUENCE [LARGE SCALE GENOMIC DNA]</scope>
    <source>
        <strain evidence="1 2">Pan153</strain>
    </source>
</reference>
<gene>
    <name evidence="1" type="ORF">Pan153_61290</name>
</gene>
<dbReference type="AlphaFoldDB" id="A0A518FYN3"/>
<dbReference type="Proteomes" id="UP000320839">
    <property type="component" value="Chromosome"/>
</dbReference>
<proteinExistence type="predicted"/>
<accession>A0A518FYN3</accession>
<evidence type="ECO:0000313" key="1">
    <source>
        <dbReference type="EMBL" id="QDV21441.1"/>
    </source>
</evidence>
<evidence type="ECO:0000313" key="2">
    <source>
        <dbReference type="Proteomes" id="UP000320839"/>
    </source>
</evidence>
<name>A0A518FYN3_9PLAN</name>
<sequence length="114" mass="13423">MRYVGNYSGKKAIHFFQLMLQNRGKSNPDRSRCLMITAAPSRRFPLEKDQIFLFFSRMKVRVNEDIRKSTLRRLNKRAAGGQRNRENLNFLFVHILYFVYNINSSSSNDSISRA</sequence>
<organism evidence="1 2">
    <name type="scientific">Gimesia panareensis</name>
    <dbReference type="NCBI Taxonomy" id="2527978"/>
    <lineage>
        <taxon>Bacteria</taxon>
        <taxon>Pseudomonadati</taxon>
        <taxon>Planctomycetota</taxon>
        <taxon>Planctomycetia</taxon>
        <taxon>Planctomycetales</taxon>
        <taxon>Planctomycetaceae</taxon>
        <taxon>Gimesia</taxon>
    </lineage>
</organism>